<gene>
    <name evidence="1" type="ORF">NZ698_09185</name>
</gene>
<organism evidence="1 2">
    <name type="scientific">Chryseobacterium edaphi</name>
    <dbReference type="NCBI Taxonomy" id="2976532"/>
    <lineage>
        <taxon>Bacteria</taxon>
        <taxon>Pseudomonadati</taxon>
        <taxon>Bacteroidota</taxon>
        <taxon>Flavobacteriia</taxon>
        <taxon>Flavobacteriales</taxon>
        <taxon>Weeksellaceae</taxon>
        <taxon>Chryseobacterium group</taxon>
        <taxon>Chryseobacterium</taxon>
    </lineage>
</organism>
<reference evidence="2" key="1">
    <citation type="submission" date="2023-07" db="EMBL/GenBank/DDBJ databases">
        <title>Chryseobacterium sp. strain PBS4-4 Genome sequencing and assembly.</title>
        <authorList>
            <person name="Jung Y."/>
        </authorList>
    </citation>
    <scope>NUCLEOTIDE SEQUENCE [LARGE SCALE GENOMIC DNA]</scope>
    <source>
        <strain evidence="2">PBS4-4</strain>
    </source>
</reference>
<dbReference type="RefSeq" id="WP_263002817.1">
    <property type="nucleotide sequence ID" value="NZ_JAOTEM010000002.1"/>
</dbReference>
<dbReference type="Pfam" id="PF19268">
    <property type="entry name" value="CIS_TMP"/>
    <property type="match status" value="1"/>
</dbReference>
<accession>A0ABT2W5T1</accession>
<sequence>MNELFKNADSTSKFFPFEIENAGLIILNPFFSRLFHELNLCDENIWKNDLSHQRAVLITEYLVAGKTDFYDEKLFLNKILCGFPLDIKVNFEIKITLEEKEICDDLLRAVIEHWSVLKNTSPDGLRNSFLQRFGQLLITSDDRLELFVENRGIGILLNALPWGIGFVKTPWMNGFLYVNWTSN</sequence>
<dbReference type="InterPro" id="IPR045538">
    <property type="entry name" value="CIS_TMP"/>
</dbReference>
<protein>
    <submittedName>
        <fullName evidence="1">Contractile injection system tape measure protein</fullName>
    </submittedName>
</protein>
<evidence type="ECO:0000313" key="1">
    <source>
        <dbReference type="EMBL" id="MCU7617370.1"/>
    </source>
</evidence>
<dbReference type="Proteomes" id="UP001208649">
    <property type="component" value="Unassembled WGS sequence"/>
</dbReference>
<proteinExistence type="predicted"/>
<dbReference type="EMBL" id="JAOTEM010000002">
    <property type="protein sequence ID" value="MCU7617370.1"/>
    <property type="molecule type" value="Genomic_DNA"/>
</dbReference>
<evidence type="ECO:0000313" key="2">
    <source>
        <dbReference type="Proteomes" id="UP001208649"/>
    </source>
</evidence>
<comment type="caution">
    <text evidence="1">The sequence shown here is derived from an EMBL/GenBank/DDBJ whole genome shotgun (WGS) entry which is preliminary data.</text>
</comment>
<keyword evidence="2" id="KW-1185">Reference proteome</keyword>
<name>A0ABT2W5T1_9FLAO</name>